<reference evidence="2 3" key="1">
    <citation type="journal article" date="2023" name="G3 (Bethesda)">
        <title>A chromosome-length genome assembly and annotation of blackberry (Rubus argutus, cv. 'Hillquist').</title>
        <authorList>
            <person name="Bruna T."/>
            <person name="Aryal R."/>
            <person name="Dudchenko O."/>
            <person name="Sargent D.J."/>
            <person name="Mead D."/>
            <person name="Buti M."/>
            <person name="Cavallini A."/>
            <person name="Hytonen T."/>
            <person name="Andres J."/>
            <person name="Pham M."/>
            <person name="Weisz D."/>
            <person name="Mascagni F."/>
            <person name="Usai G."/>
            <person name="Natali L."/>
            <person name="Bassil N."/>
            <person name="Fernandez G.E."/>
            <person name="Lomsadze A."/>
            <person name="Armour M."/>
            <person name="Olukolu B."/>
            <person name="Poorten T."/>
            <person name="Britton C."/>
            <person name="Davik J."/>
            <person name="Ashrafi H."/>
            <person name="Aiden E.L."/>
            <person name="Borodovsky M."/>
            <person name="Worthington M."/>
        </authorList>
    </citation>
    <scope>NUCLEOTIDE SEQUENCE [LARGE SCALE GENOMIC DNA]</scope>
    <source>
        <strain evidence="2">PI 553951</strain>
    </source>
</reference>
<organism evidence="2 3">
    <name type="scientific">Rubus argutus</name>
    <name type="common">Southern blackberry</name>
    <dbReference type="NCBI Taxonomy" id="59490"/>
    <lineage>
        <taxon>Eukaryota</taxon>
        <taxon>Viridiplantae</taxon>
        <taxon>Streptophyta</taxon>
        <taxon>Embryophyta</taxon>
        <taxon>Tracheophyta</taxon>
        <taxon>Spermatophyta</taxon>
        <taxon>Magnoliopsida</taxon>
        <taxon>eudicotyledons</taxon>
        <taxon>Gunneridae</taxon>
        <taxon>Pentapetalae</taxon>
        <taxon>rosids</taxon>
        <taxon>fabids</taxon>
        <taxon>Rosales</taxon>
        <taxon>Rosaceae</taxon>
        <taxon>Rosoideae</taxon>
        <taxon>Rosoideae incertae sedis</taxon>
        <taxon>Rubus</taxon>
    </lineage>
</organism>
<evidence type="ECO:0000313" key="2">
    <source>
        <dbReference type="EMBL" id="KAK9945563.1"/>
    </source>
</evidence>
<dbReference type="AlphaFoldDB" id="A0AAW1Y8X7"/>
<protein>
    <submittedName>
        <fullName evidence="2">Uncharacterized protein</fullName>
    </submittedName>
</protein>
<evidence type="ECO:0000313" key="3">
    <source>
        <dbReference type="Proteomes" id="UP001457282"/>
    </source>
</evidence>
<gene>
    <name evidence="2" type="ORF">M0R45_011071</name>
</gene>
<evidence type="ECO:0000256" key="1">
    <source>
        <dbReference type="SAM" id="MobiDB-lite"/>
    </source>
</evidence>
<keyword evidence="3" id="KW-1185">Reference proteome</keyword>
<proteinExistence type="predicted"/>
<dbReference type="Proteomes" id="UP001457282">
    <property type="component" value="Unassembled WGS sequence"/>
</dbReference>
<comment type="caution">
    <text evidence="2">The sequence shown here is derived from an EMBL/GenBank/DDBJ whole genome shotgun (WGS) entry which is preliminary data.</text>
</comment>
<accession>A0AAW1Y8X7</accession>
<feature type="region of interest" description="Disordered" evidence="1">
    <location>
        <begin position="1"/>
        <end position="51"/>
    </location>
</feature>
<sequence>MDSQNLKQRRVADEPSPDTNTSATTMNKNNYRSKRDMAKRGLRSSRGDLAPRCSPPPYSLLGIYRQLPYLVQAILVPACGPCV</sequence>
<name>A0AAW1Y8X7_RUBAR</name>
<dbReference type="EMBL" id="JBEDUW010000002">
    <property type="protein sequence ID" value="KAK9945563.1"/>
    <property type="molecule type" value="Genomic_DNA"/>
</dbReference>
<feature type="compositionally biased region" description="Polar residues" evidence="1">
    <location>
        <begin position="17"/>
        <end position="30"/>
    </location>
</feature>